<evidence type="ECO:0000256" key="6">
    <source>
        <dbReference type="ARBA" id="ARBA00023049"/>
    </source>
</evidence>
<proteinExistence type="predicted"/>
<dbReference type="RefSeq" id="WP_215096142.1">
    <property type="nucleotide sequence ID" value="NZ_JBHSFE010000022.1"/>
</dbReference>
<evidence type="ECO:0000256" key="1">
    <source>
        <dbReference type="ARBA" id="ARBA00001947"/>
    </source>
</evidence>
<name>A0ABV9GBE8_9ACTN</name>
<keyword evidence="8" id="KW-1185">Reference proteome</keyword>
<evidence type="ECO:0000256" key="4">
    <source>
        <dbReference type="ARBA" id="ARBA00022801"/>
    </source>
</evidence>
<keyword evidence="5" id="KW-0862">Zinc</keyword>
<reference evidence="8" key="1">
    <citation type="journal article" date="2019" name="Int. J. Syst. Evol. Microbiol.">
        <title>The Global Catalogue of Microorganisms (GCM) 10K type strain sequencing project: providing services to taxonomists for standard genome sequencing and annotation.</title>
        <authorList>
            <consortium name="The Broad Institute Genomics Platform"/>
            <consortium name="The Broad Institute Genome Sequencing Center for Infectious Disease"/>
            <person name="Wu L."/>
            <person name="Ma J."/>
        </authorList>
    </citation>
    <scope>NUCLEOTIDE SEQUENCE [LARGE SCALE GENOMIC DNA]</scope>
    <source>
        <strain evidence="8">CGMCC 4.7139</strain>
    </source>
</reference>
<comment type="cofactor">
    <cofactor evidence="1">
        <name>Zn(2+)</name>
        <dbReference type="ChEBI" id="CHEBI:29105"/>
    </cofactor>
</comment>
<dbReference type="SUPFAM" id="SSF55486">
    <property type="entry name" value="Metalloproteases ('zincins'), catalytic domain"/>
    <property type="match status" value="1"/>
</dbReference>
<keyword evidence="6" id="KW-0482">Metalloprotease</keyword>
<dbReference type="Pfam" id="PF01457">
    <property type="entry name" value="Peptidase_M8"/>
    <property type="match status" value="1"/>
</dbReference>
<evidence type="ECO:0000256" key="5">
    <source>
        <dbReference type="ARBA" id="ARBA00022833"/>
    </source>
</evidence>
<dbReference type="InterPro" id="IPR001577">
    <property type="entry name" value="Peptidase_M8"/>
</dbReference>
<evidence type="ECO:0000313" key="8">
    <source>
        <dbReference type="Proteomes" id="UP001595993"/>
    </source>
</evidence>
<keyword evidence="2" id="KW-0645">Protease</keyword>
<evidence type="ECO:0000256" key="2">
    <source>
        <dbReference type="ARBA" id="ARBA00022670"/>
    </source>
</evidence>
<comment type="caution">
    <text evidence="7">The sequence shown here is derived from an EMBL/GenBank/DDBJ whole genome shotgun (WGS) entry which is preliminary data.</text>
</comment>
<dbReference type="Gene3D" id="3.90.132.10">
    <property type="entry name" value="Leishmanolysin , domain 2"/>
    <property type="match status" value="1"/>
</dbReference>
<gene>
    <name evidence="7" type="ORF">ACFO9E_27075</name>
</gene>
<keyword evidence="4" id="KW-0378">Hydrolase</keyword>
<accession>A0ABV9GBE8</accession>
<keyword evidence="3" id="KW-0479">Metal-binding</keyword>
<dbReference type="EMBL" id="JBHSFE010000022">
    <property type="protein sequence ID" value="MFC4611427.1"/>
    <property type="molecule type" value="Genomic_DNA"/>
</dbReference>
<dbReference type="Gene3D" id="3.40.390.10">
    <property type="entry name" value="Collagenase (Catalytic Domain)"/>
    <property type="match status" value="1"/>
</dbReference>
<organism evidence="7 8">
    <name type="scientific">Streptomyces maoxianensis</name>
    <dbReference type="NCBI Taxonomy" id="1459942"/>
    <lineage>
        <taxon>Bacteria</taxon>
        <taxon>Bacillati</taxon>
        <taxon>Actinomycetota</taxon>
        <taxon>Actinomycetes</taxon>
        <taxon>Kitasatosporales</taxon>
        <taxon>Streptomycetaceae</taxon>
        <taxon>Streptomyces</taxon>
    </lineage>
</organism>
<evidence type="ECO:0000256" key="3">
    <source>
        <dbReference type="ARBA" id="ARBA00022723"/>
    </source>
</evidence>
<protein>
    <submittedName>
        <fullName evidence="7">Leishmanolysin-related zinc metalloendopeptidase</fullName>
    </submittedName>
</protein>
<sequence>MCTYRTYRAVADLARAEELATTTSPFTIEVQFLGGLTAAQERAFEQAADRWARVIVGDLPTVVLGGDVIDDILILAQGVPIDGTGRILGQAGPTHVRSASANSGALLPVKGIMSFDTADLARMEDDGTLLDVITHEMGHVLGIGTVWEDKGLLKDPRTSNPNFIGGAAMDEHARLLGGGSPVPVPVEATGGPGTADSHWRETVFHNELMSGFVGSAGNPLSRLTVASLKDLGYQVDLDAAEPYELPDLLELARAGELVPHTAPVDRGMVLPVIPVVLPADNSVRRAA</sequence>
<dbReference type="InterPro" id="IPR024079">
    <property type="entry name" value="MetalloPept_cat_dom_sf"/>
</dbReference>
<evidence type="ECO:0000313" key="7">
    <source>
        <dbReference type="EMBL" id="MFC4611427.1"/>
    </source>
</evidence>
<dbReference type="Proteomes" id="UP001595993">
    <property type="component" value="Unassembled WGS sequence"/>
</dbReference>